<dbReference type="EMBL" id="ASPP01034267">
    <property type="protein sequence ID" value="ETO03054.1"/>
    <property type="molecule type" value="Genomic_DNA"/>
</dbReference>
<accession>X6LN70</accession>
<dbReference type="Proteomes" id="UP000023152">
    <property type="component" value="Unassembled WGS sequence"/>
</dbReference>
<gene>
    <name evidence="1" type="ORF">RFI_34359</name>
</gene>
<keyword evidence="2" id="KW-1185">Reference proteome</keyword>
<name>X6LN70_RETFI</name>
<comment type="caution">
    <text evidence="1">The sequence shown here is derived from an EMBL/GenBank/DDBJ whole genome shotgun (WGS) entry which is preliminary data.</text>
</comment>
<reference evidence="1 2" key="1">
    <citation type="journal article" date="2013" name="Curr. Biol.">
        <title>The Genome of the Foraminiferan Reticulomyxa filosa.</title>
        <authorList>
            <person name="Glockner G."/>
            <person name="Hulsmann N."/>
            <person name="Schleicher M."/>
            <person name="Noegel A.A."/>
            <person name="Eichinger L."/>
            <person name="Gallinger C."/>
            <person name="Pawlowski J."/>
            <person name="Sierra R."/>
            <person name="Euteneuer U."/>
            <person name="Pillet L."/>
            <person name="Moustafa A."/>
            <person name="Platzer M."/>
            <person name="Groth M."/>
            <person name="Szafranski K."/>
            <person name="Schliwa M."/>
        </authorList>
    </citation>
    <scope>NUCLEOTIDE SEQUENCE [LARGE SCALE GENOMIC DNA]</scope>
</reference>
<dbReference type="AlphaFoldDB" id="X6LN70"/>
<organism evidence="1 2">
    <name type="scientific">Reticulomyxa filosa</name>
    <dbReference type="NCBI Taxonomy" id="46433"/>
    <lineage>
        <taxon>Eukaryota</taxon>
        <taxon>Sar</taxon>
        <taxon>Rhizaria</taxon>
        <taxon>Retaria</taxon>
        <taxon>Foraminifera</taxon>
        <taxon>Monothalamids</taxon>
        <taxon>Reticulomyxidae</taxon>
        <taxon>Reticulomyxa</taxon>
    </lineage>
</organism>
<sequence length="159" mass="19061">MELITSFVETRDIIKACTHISIVSKKKKLGMVFKVLFKNKFRGMQQFRFSFWHFLCQSKSISYRNFSYQHVAMAEESWRWRFYYIQICNHKKKNKSKSDLNCCNKTKLVNMKSAFKKKLRATSNLPLCKIHLLQISSNKFHYVITFSHLISIKKKIYNI</sequence>
<proteinExistence type="predicted"/>
<evidence type="ECO:0000313" key="2">
    <source>
        <dbReference type="Proteomes" id="UP000023152"/>
    </source>
</evidence>
<evidence type="ECO:0000313" key="1">
    <source>
        <dbReference type="EMBL" id="ETO03054.1"/>
    </source>
</evidence>
<protein>
    <submittedName>
        <fullName evidence="1">Uncharacterized protein</fullName>
    </submittedName>
</protein>